<gene>
    <name evidence="2" type="ORF">Y1Q_0011647</name>
</gene>
<protein>
    <submittedName>
        <fullName evidence="2">Uncharacterized protein</fullName>
    </submittedName>
</protein>
<reference evidence="2 3" key="1">
    <citation type="journal article" date="2012" name="Genome Biol.">
        <title>Sequencing three crocodilian genomes to illuminate the evolution of archosaurs and amniotes.</title>
        <authorList>
            <person name="St John J.A."/>
            <person name="Braun E.L."/>
            <person name="Isberg S.R."/>
            <person name="Miles L.G."/>
            <person name="Chong A.Y."/>
            <person name="Gongora J."/>
            <person name="Dalzell P."/>
            <person name="Moran C."/>
            <person name="Bed'hom B."/>
            <person name="Abzhanov A."/>
            <person name="Burgess S.C."/>
            <person name="Cooksey A.M."/>
            <person name="Castoe T.A."/>
            <person name="Crawford N.G."/>
            <person name="Densmore L.D."/>
            <person name="Drew J.C."/>
            <person name="Edwards S.V."/>
            <person name="Faircloth B.C."/>
            <person name="Fujita M.K."/>
            <person name="Greenwold M.J."/>
            <person name="Hoffmann F.G."/>
            <person name="Howard J.M."/>
            <person name="Iguchi T."/>
            <person name="Janes D.E."/>
            <person name="Khan S.Y."/>
            <person name="Kohno S."/>
            <person name="de Koning A.J."/>
            <person name="Lance S.L."/>
            <person name="McCarthy F.M."/>
            <person name="McCormack J.E."/>
            <person name="Merchant M.E."/>
            <person name="Peterson D.G."/>
            <person name="Pollock D.D."/>
            <person name="Pourmand N."/>
            <person name="Raney B.J."/>
            <person name="Roessler K.A."/>
            <person name="Sanford J.R."/>
            <person name="Sawyer R.H."/>
            <person name="Schmidt C.J."/>
            <person name="Triplett E.W."/>
            <person name="Tuberville T.D."/>
            <person name="Venegas-Anaya M."/>
            <person name="Howard J.T."/>
            <person name="Jarvis E.D."/>
            <person name="Guillette L.J.Jr."/>
            <person name="Glenn T.C."/>
            <person name="Green R.E."/>
            <person name="Ray D.A."/>
        </authorList>
    </citation>
    <scope>NUCLEOTIDE SEQUENCE [LARGE SCALE GENOMIC DNA]</scope>
    <source>
        <strain evidence="2">KSC_2009_1</strain>
    </source>
</reference>
<name>A0A151M0L2_ALLMI</name>
<organism evidence="2 3">
    <name type="scientific">Alligator mississippiensis</name>
    <name type="common">American alligator</name>
    <dbReference type="NCBI Taxonomy" id="8496"/>
    <lineage>
        <taxon>Eukaryota</taxon>
        <taxon>Metazoa</taxon>
        <taxon>Chordata</taxon>
        <taxon>Craniata</taxon>
        <taxon>Vertebrata</taxon>
        <taxon>Euteleostomi</taxon>
        <taxon>Archelosauria</taxon>
        <taxon>Archosauria</taxon>
        <taxon>Crocodylia</taxon>
        <taxon>Alligatoridae</taxon>
        <taxon>Alligatorinae</taxon>
        <taxon>Alligator</taxon>
    </lineage>
</organism>
<accession>A0A151M0L2</accession>
<evidence type="ECO:0000256" key="1">
    <source>
        <dbReference type="SAM" id="MobiDB-lite"/>
    </source>
</evidence>
<keyword evidence="3" id="KW-1185">Reference proteome</keyword>
<feature type="region of interest" description="Disordered" evidence="1">
    <location>
        <begin position="58"/>
        <end position="79"/>
    </location>
</feature>
<dbReference type="AlphaFoldDB" id="A0A151M0L2"/>
<dbReference type="EMBL" id="AKHW03006853">
    <property type="protein sequence ID" value="KYO18049.1"/>
    <property type="molecule type" value="Genomic_DNA"/>
</dbReference>
<evidence type="ECO:0000313" key="2">
    <source>
        <dbReference type="EMBL" id="KYO18049.1"/>
    </source>
</evidence>
<comment type="caution">
    <text evidence="2">The sequence shown here is derived from an EMBL/GenBank/DDBJ whole genome shotgun (WGS) entry which is preliminary data.</text>
</comment>
<dbReference type="Proteomes" id="UP000050525">
    <property type="component" value="Unassembled WGS sequence"/>
</dbReference>
<proteinExistence type="predicted"/>
<evidence type="ECO:0000313" key="3">
    <source>
        <dbReference type="Proteomes" id="UP000050525"/>
    </source>
</evidence>
<sequence>MSGKSMSPHYSMVSRIFKYRSKQYWLSYTGIRVDLGFLRSMGDFPLATVVLKRLSPPLRTGLTEQSPPSLCWLPPGPSAPDDTSNIEKYLTSGHKAPLAI</sequence>